<gene>
    <name evidence="7" type="ORF">SAMN05443144_14010</name>
</gene>
<protein>
    <submittedName>
        <fullName evidence="7">Cytosine permease</fullName>
    </submittedName>
</protein>
<dbReference type="Pfam" id="PF02133">
    <property type="entry name" value="Transp_cyt_pur"/>
    <property type="match status" value="1"/>
</dbReference>
<evidence type="ECO:0000256" key="1">
    <source>
        <dbReference type="ARBA" id="ARBA00004141"/>
    </source>
</evidence>
<evidence type="ECO:0000256" key="5">
    <source>
        <dbReference type="ARBA" id="ARBA00023136"/>
    </source>
</evidence>
<dbReference type="InterPro" id="IPR030191">
    <property type="entry name" value="CodB"/>
</dbReference>
<feature type="transmembrane region" description="Helical" evidence="6">
    <location>
        <begin position="166"/>
        <end position="188"/>
    </location>
</feature>
<feature type="transmembrane region" description="Helical" evidence="6">
    <location>
        <begin position="408"/>
        <end position="426"/>
    </location>
</feature>
<keyword evidence="4 6" id="KW-1133">Transmembrane helix</keyword>
<feature type="transmembrane region" description="Helical" evidence="6">
    <location>
        <begin position="29"/>
        <end position="49"/>
    </location>
</feature>
<evidence type="ECO:0000256" key="4">
    <source>
        <dbReference type="ARBA" id="ARBA00022989"/>
    </source>
</evidence>
<feature type="transmembrane region" description="Helical" evidence="6">
    <location>
        <begin position="323"/>
        <end position="340"/>
    </location>
</feature>
<sequence>MEKTDSSLQSNEVGDAVRSRLPRDKRMGFWSNTFVLWGLVLVVSSLLVGGMVGTQLPFKEAMIVILMAGVFNSVVSILIGIIGARTGYTSAMIFRYSYGKMGVLLPNFIIALTTLVWFAVILNLTRDAFVDMMGIGSGSPVLFWAITILMALIFLIPAYKQMKWIAYVDYLAAPAIIIILVVTIWGALDVGGGLQAVISQAPVASASALVVFTSAAGGWLHANTVISDFTRFYKNGKQAALGLFLTYGVLMVFQYIGATLGALATGEWNIFLIMEEFGMLEITFFAIFLGSWSTSMAAIYFGANMMSAPPIPEYKNEEQTRKLVLLISWGIALCFAWYGPDEIFNFFLQFLSWVLGPIAITVIIDYWLFPEKRKLYETKGGLPDMSFNPAAYLGWMGGFLVGYFSQEFFISLLNGMVVAGVLYYGWMRYALRAGTTPEQQLSLLFSGTTPADEGE</sequence>
<evidence type="ECO:0000256" key="6">
    <source>
        <dbReference type="SAM" id="Phobius"/>
    </source>
</evidence>
<dbReference type="InterPro" id="IPR001248">
    <property type="entry name" value="Pur-cyt_permease"/>
</dbReference>
<feature type="transmembrane region" description="Helical" evidence="6">
    <location>
        <begin position="284"/>
        <end position="303"/>
    </location>
</feature>
<dbReference type="Proteomes" id="UP000184041">
    <property type="component" value="Unassembled WGS sequence"/>
</dbReference>
<evidence type="ECO:0000256" key="2">
    <source>
        <dbReference type="ARBA" id="ARBA00008974"/>
    </source>
</evidence>
<keyword evidence="3 6" id="KW-0812">Transmembrane</keyword>
<feature type="transmembrane region" description="Helical" evidence="6">
    <location>
        <begin position="103"/>
        <end position="121"/>
    </location>
</feature>
<feature type="transmembrane region" description="Helical" evidence="6">
    <location>
        <begin position="61"/>
        <end position="82"/>
    </location>
</feature>
<comment type="subcellular location">
    <subcellularLocation>
        <location evidence="1">Membrane</location>
        <topology evidence="1">Multi-pass membrane protein</topology>
    </subcellularLocation>
</comment>
<name>A0A1M5LC17_9BACT</name>
<dbReference type="RefSeq" id="WP_073068510.1">
    <property type="nucleotide sequence ID" value="NZ_FQUS01000040.1"/>
</dbReference>
<dbReference type="GO" id="GO:0015209">
    <property type="term" value="F:cytosine transmembrane transporter activity"/>
    <property type="evidence" value="ECO:0007669"/>
    <property type="project" value="InterPro"/>
</dbReference>
<dbReference type="AlphaFoldDB" id="A0A1M5LC17"/>
<feature type="transmembrane region" description="Helical" evidence="6">
    <location>
        <begin position="241"/>
        <end position="264"/>
    </location>
</feature>
<dbReference type="GO" id="GO:0005886">
    <property type="term" value="C:plasma membrane"/>
    <property type="evidence" value="ECO:0007669"/>
    <property type="project" value="TreeGrafter"/>
</dbReference>
<dbReference type="PANTHER" id="PTHR30569:SF0">
    <property type="entry name" value="CYTOSINE PERMEASE"/>
    <property type="match status" value="1"/>
</dbReference>
<comment type="similarity">
    <text evidence="2">Belongs to the purine-cytosine permease (2.A.39) family.</text>
</comment>
<dbReference type="STRING" id="1194090.SAMN05443144_14010"/>
<keyword evidence="5 6" id="KW-0472">Membrane</keyword>
<feature type="transmembrane region" description="Helical" evidence="6">
    <location>
        <begin position="381"/>
        <end position="402"/>
    </location>
</feature>
<dbReference type="PANTHER" id="PTHR30569">
    <property type="entry name" value="CYTOSINE TRANSPORTER CODB"/>
    <property type="match status" value="1"/>
</dbReference>
<dbReference type="OrthoDB" id="9787279at2"/>
<reference evidence="7 8" key="1">
    <citation type="submission" date="2016-11" db="EMBL/GenBank/DDBJ databases">
        <authorList>
            <person name="Jaros S."/>
            <person name="Januszkiewicz K."/>
            <person name="Wedrychowicz H."/>
        </authorList>
    </citation>
    <scope>NUCLEOTIDE SEQUENCE [LARGE SCALE GENOMIC DNA]</scope>
    <source>
        <strain evidence="7 8">DSM 21986</strain>
    </source>
</reference>
<accession>A0A1M5LC17</accession>
<dbReference type="Gene3D" id="1.10.4160.10">
    <property type="entry name" value="Hydantoin permease"/>
    <property type="match status" value="1"/>
</dbReference>
<evidence type="ECO:0000256" key="3">
    <source>
        <dbReference type="ARBA" id="ARBA00022692"/>
    </source>
</evidence>
<evidence type="ECO:0000313" key="7">
    <source>
        <dbReference type="EMBL" id="SHG62558.1"/>
    </source>
</evidence>
<organism evidence="7 8">
    <name type="scientific">Fodinibius roseus</name>
    <dbReference type="NCBI Taxonomy" id="1194090"/>
    <lineage>
        <taxon>Bacteria</taxon>
        <taxon>Pseudomonadati</taxon>
        <taxon>Balneolota</taxon>
        <taxon>Balneolia</taxon>
        <taxon>Balneolales</taxon>
        <taxon>Balneolaceae</taxon>
        <taxon>Fodinibius</taxon>
    </lineage>
</organism>
<keyword evidence="8" id="KW-1185">Reference proteome</keyword>
<proteinExistence type="inferred from homology"/>
<feature type="transmembrane region" description="Helical" evidence="6">
    <location>
        <begin position="346"/>
        <end position="369"/>
    </location>
</feature>
<feature type="transmembrane region" description="Helical" evidence="6">
    <location>
        <begin position="200"/>
        <end position="220"/>
    </location>
</feature>
<dbReference type="EMBL" id="FQUS01000040">
    <property type="protein sequence ID" value="SHG62558.1"/>
    <property type="molecule type" value="Genomic_DNA"/>
</dbReference>
<evidence type="ECO:0000313" key="8">
    <source>
        <dbReference type="Proteomes" id="UP000184041"/>
    </source>
</evidence>
<feature type="transmembrane region" description="Helical" evidence="6">
    <location>
        <begin position="141"/>
        <end position="159"/>
    </location>
</feature>